<evidence type="ECO:0000313" key="3">
    <source>
        <dbReference type="Proteomes" id="UP000316621"/>
    </source>
</evidence>
<dbReference type="EMBL" id="CM010716">
    <property type="protein sequence ID" value="RZC52473.1"/>
    <property type="molecule type" value="Genomic_DNA"/>
</dbReference>
<gene>
    <name evidence="2" type="ORF">C5167_020896</name>
</gene>
<dbReference type="Proteomes" id="UP000316621">
    <property type="component" value="Chromosome 2"/>
</dbReference>
<feature type="region of interest" description="Disordered" evidence="1">
    <location>
        <begin position="1"/>
        <end position="45"/>
    </location>
</feature>
<protein>
    <submittedName>
        <fullName evidence="2">Uncharacterized protein</fullName>
    </submittedName>
</protein>
<dbReference type="AlphaFoldDB" id="A0A4Y7IUA7"/>
<dbReference type="Gramene" id="RZC52473">
    <property type="protein sequence ID" value="RZC52473"/>
    <property type="gene ID" value="C5167_020896"/>
</dbReference>
<evidence type="ECO:0000256" key="1">
    <source>
        <dbReference type="SAM" id="MobiDB-lite"/>
    </source>
</evidence>
<organism evidence="2 3">
    <name type="scientific">Papaver somniferum</name>
    <name type="common">Opium poppy</name>
    <dbReference type="NCBI Taxonomy" id="3469"/>
    <lineage>
        <taxon>Eukaryota</taxon>
        <taxon>Viridiplantae</taxon>
        <taxon>Streptophyta</taxon>
        <taxon>Embryophyta</taxon>
        <taxon>Tracheophyta</taxon>
        <taxon>Spermatophyta</taxon>
        <taxon>Magnoliopsida</taxon>
        <taxon>Ranunculales</taxon>
        <taxon>Papaveraceae</taxon>
        <taxon>Papaveroideae</taxon>
        <taxon>Papaver</taxon>
    </lineage>
</organism>
<sequence length="58" mass="6388">MALNLEAGGASSDSGEKWPERSSVCRPAKEPQLRRKKRRAAVERARLRDGARTLLALA</sequence>
<evidence type="ECO:0000313" key="2">
    <source>
        <dbReference type="EMBL" id="RZC52473.1"/>
    </source>
</evidence>
<accession>A0A4Y7IUA7</accession>
<name>A0A4Y7IUA7_PAPSO</name>
<keyword evidence="3" id="KW-1185">Reference proteome</keyword>
<proteinExistence type="predicted"/>
<reference evidence="2 3" key="1">
    <citation type="journal article" date="2018" name="Science">
        <title>The opium poppy genome and morphinan production.</title>
        <authorList>
            <person name="Guo L."/>
            <person name="Winzer T."/>
            <person name="Yang X."/>
            <person name="Li Y."/>
            <person name="Ning Z."/>
            <person name="He Z."/>
            <person name="Teodor R."/>
            <person name="Lu Y."/>
            <person name="Bowser T.A."/>
            <person name="Graham I.A."/>
            <person name="Ye K."/>
        </authorList>
    </citation>
    <scope>NUCLEOTIDE SEQUENCE [LARGE SCALE GENOMIC DNA]</scope>
    <source>
        <strain evidence="3">cv. HN1</strain>
        <tissue evidence="2">Leaves</tissue>
    </source>
</reference>